<dbReference type="Gene3D" id="3.30.160.670">
    <property type="match status" value="1"/>
</dbReference>
<dbReference type="AlphaFoldDB" id="A0AAP2GRJ4"/>
<dbReference type="EMBL" id="JAHESF010000034">
    <property type="protein sequence ID" value="MBT1700060.1"/>
    <property type="molecule type" value="Genomic_DNA"/>
</dbReference>
<dbReference type="RefSeq" id="WP_254168395.1">
    <property type="nucleotide sequence ID" value="NZ_JAHESF010000034.1"/>
</dbReference>
<sequence>MNKGQQPQRYIDVNNLKAMKKLKLYMMAALLLMIAGSCAVTDMDRTADFNRYRTFAWGKSEVEVTNPVYNSGLITKNIKATVEKEFSKRGIIMDKKDPDFLVSYHTYTEQKQERTGGGYYGYGYPFYPMRFYPYYAFGWGFPYGGWGTPPRERMYTEGTLIIDITDKQTNELVWRGTVKGNVDNVGALQKQIAKGVKAIMKKYPVPTDEPLKIIPDEKVIG</sequence>
<accession>A0AAP2GRJ4</accession>
<dbReference type="Pfam" id="PF13590">
    <property type="entry name" value="DUF4136"/>
    <property type="match status" value="1"/>
</dbReference>
<proteinExistence type="predicted"/>
<feature type="domain" description="DUF4136" evidence="2">
    <location>
        <begin position="40"/>
        <end position="204"/>
    </location>
</feature>
<feature type="signal peptide" evidence="1">
    <location>
        <begin position="1"/>
        <end position="39"/>
    </location>
</feature>
<feature type="chain" id="PRO_5043026946" evidence="1">
    <location>
        <begin position="40"/>
        <end position="221"/>
    </location>
</feature>
<gene>
    <name evidence="3" type="ORF">KK083_24445</name>
</gene>
<keyword evidence="1" id="KW-0732">Signal</keyword>
<organism evidence="3 4">
    <name type="scientific">Chryseosolibacter histidini</name>
    <dbReference type="NCBI Taxonomy" id="2782349"/>
    <lineage>
        <taxon>Bacteria</taxon>
        <taxon>Pseudomonadati</taxon>
        <taxon>Bacteroidota</taxon>
        <taxon>Cytophagia</taxon>
        <taxon>Cytophagales</taxon>
        <taxon>Chryseotaleaceae</taxon>
        <taxon>Chryseosolibacter</taxon>
    </lineage>
</organism>
<dbReference type="Proteomes" id="UP001319200">
    <property type="component" value="Unassembled WGS sequence"/>
</dbReference>
<reference evidence="3 4" key="1">
    <citation type="submission" date="2021-05" db="EMBL/GenBank/DDBJ databases">
        <title>A Polyphasic approach of four new species of the genus Ohtaekwangia: Ohtaekwangia histidinii sp. nov., Ohtaekwangia cretensis sp. nov., Ohtaekwangia indiensis sp. nov., Ohtaekwangia reichenbachii sp. nov. from diverse environment.</title>
        <authorList>
            <person name="Octaviana S."/>
        </authorList>
    </citation>
    <scope>NUCLEOTIDE SEQUENCE [LARGE SCALE GENOMIC DNA]</scope>
    <source>
        <strain evidence="3 4">PWU4</strain>
    </source>
</reference>
<comment type="caution">
    <text evidence="3">The sequence shown here is derived from an EMBL/GenBank/DDBJ whole genome shotgun (WGS) entry which is preliminary data.</text>
</comment>
<dbReference type="InterPro" id="IPR025411">
    <property type="entry name" value="DUF4136"/>
</dbReference>
<evidence type="ECO:0000256" key="1">
    <source>
        <dbReference type="SAM" id="SignalP"/>
    </source>
</evidence>
<protein>
    <submittedName>
        <fullName evidence="3">DUF4136 domain-containing protein</fullName>
    </submittedName>
</protein>
<evidence type="ECO:0000313" key="4">
    <source>
        <dbReference type="Proteomes" id="UP001319200"/>
    </source>
</evidence>
<evidence type="ECO:0000313" key="3">
    <source>
        <dbReference type="EMBL" id="MBT1700060.1"/>
    </source>
</evidence>
<name>A0AAP2GRJ4_9BACT</name>
<keyword evidence="4" id="KW-1185">Reference proteome</keyword>
<evidence type="ECO:0000259" key="2">
    <source>
        <dbReference type="Pfam" id="PF13590"/>
    </source>
</evidence>